<keyword evidence="2" id="KW-0479">Metal-binding</keyword>
<dbReference type="InterPro" id="IPR006675">
    <property type="entry name" value="HDIG_dom"/>
</dbReference>
<dbReference type="PROSITE" id="PS51831">
    <property type="entry name" value="HD"/>
    <property type="match status" value="1"/>
</dbReference>
<evidence type="ECO:0000256" key="3">
    <source>
        <dbReference type="ARBA" id="ARBA00022741"/>
    </source>
</evidence>
<evidence type="ECO:0000259" key="7">
    <source>
        <dbReference type="PROSITE" id="PS51831"/>
    </source>
</evidence>
<evidence type="ECO:0000313" key="8">
    <source>
        <dbReference type="EMBL" id="AOV07924.1"/>
    </source>
</evidence>
<dbReference type="KEGG" id="surl:BI350_10500"/>
<keyword evidence="3" id="KW-0547">Nucleotide-binding</keyword>
<dbReference type="InterPro" id="IPR006674">
    <property type="entry name" value="HD_domain"/>
</dbReference>
<dbReference type="GO" id="GO:0008803">
    <property type="term" value="F:bis(5'-nucleosyl)-tetraphosphatase (symmetrical) activity"/>
    <property type="evidence" value="ECO:0007669"/>
    <property type="project" value="UniProtKB-EC"/>
</dbReference>
<dbReference type="PANTHER" id="PTHR35795">
    <property type="entry name" value="SLR1885 PROTEIN"/>
    <property type="match status" value="1"/>
</dbReference>
<dbReference type="AlphaFoldDB" id="A0A1D8JGW0"/>
<dbReference type="InterPro" id="IPR051094">
    <property type="entry name" value="Diverse_Catalytic_Enzymes"/>
</dbReference>
<reference evidence="8 9" key="1">
    <citation type="submission" date="2016-09" db="EMBL/GenBank/DDBJ databases">
        <title>Complete genome sequence of the Lysinibacillus sphaericus LMG 22257, a specie of Bacillus with ureolytic activity that can effectively biodeposit calcium carbonate.</title>
        <authorList>
            <person name="Yan W."/>
        </authorList>
    </citation>
    <scope>NUCLEOTIDE SEQUENCE [LARGE SCALE GENOMIC DNA]</scope>
    <source>
        <strain evidence="8 9">LMG 22257</strain>
    </source>
</reference>
<keyword evidence="9" id="KW-1185">Reference proteome</keyword>
<name>A0A1D8JGW0_9BACL</name>
<dbReference type="Pfam" id="PF01966">
    <property type="entry name" value="HD"/>
    <property type="match status" value="1"/>
</dbReference>
<dbReference type="EC" id="3.6.1.41" evidence="1"/>
<dbReference type="Gene3D" id="1.10.3210.10">
    <property type="entry name" value="Hypothetical protein af1432"/>
    <property type="match status" value="1"/>
</dbReference>
<gene>
    <name evidence="8" type="ORF">BI350_10500</name>
</gene>
<dbReference type="NCBIfam" id="TIGR00277">
    <property type="entry name" value="HDIG"/>
    <property type="match status" value="1"/>
</dbReference>
<evidence type="ECO:0000256" key="4">
    <source>
        <dbReference type="ARBA" id="ARBA00022801"/>
    </source>
</evidence>
<keyword evidence="4 8" id="KW-0378">Hydrolase</keyword>
<sequence>MELAPIKSELANRLTSSRYEHVLRVAELSKKMAKQHGVSETAAEKAALFHDIAKCMKKEELLRRLEEAGEDKRLVDFHHELWHGPVGAIIARETFGINDEDVLNAVRFHTTGRANMSMLEKILFIADLIEPGRQFPGVDELREKSKGSIDKAMYYCIGHSIDYLVSKRAAIFPDSFDCYNEYMLKEGII</sequence>
<protein>
    <recommendedName>
        <fullName evidence="1">bis(5'-nucleosyl)-tetraphosphatase (symmetrical)</fullName>
        <ecNumber evidence="1">3.6.1.41</ecNumber>
    </recommendedName>
</protein>
<comment type="catalytic activity">
    <reaction evidence="6">
        <text>P(1),P(4)-bis(5'-adenosyl) tetraphosphate + H2O = 2 ADP + 2 H(+)</text>
        <dbReference type="Rhea" id="RHEA:24252"/>
        <dbReference type="ChEBI" id="CHEBI:15377"/>
        <dbReference type="ChEBI" id="CHEBI:15378"/>
        <dbReference type="ChEBI" id="CHEBI:58141"/>
        <dbReference type="ChEBI" id="CHEBI:456216"/>
        <dbReference type="EC" id="3.6.1.41"/>
    </reaction>
</comment>
<evidence type="ECO:0000256" key="1">
    <source>
        <dbReference type="ARBA" id="ARBA00012506"/>
    </source>
</evidence>
<dbReference type="InterPro" id="IPR003607">
    <property type="entry name" value="HD/PDEase_dom"/>
</dbReference>
<evidence type="ECO:0000256" key="2">
    <source>
        <dbReference type="ARBA" id="ARBA00022723"/>
    </source>
</evidence>
<dbReference type="GO" id="GO:0046872">
    <property type="term" value="F:metal ion binding"/>
    <property type="evidence" value="ECO:0007669"/>
    <property type="project" value="UniProtKB-KW"/>
</dbReference>
<evidence type="ECO:0000313" key="9">
    <source>
        <dbReference type="Proteomes" id="UP000185746"/>
    </source>
</evidence>
<evidence type="ECO:0000256" key="5">
    <source>
        <dbReference type="ARBA" id="ARBA00023004"/>
    </source>
</evidence>
<organism evidence="8 9">
    <name type="scientific">Sporosarcina ureilytica</name>
    <dbReference type="NCBI Taxonomy" id="298596"/>
    <lineage>
        <taxon>Bacteria</taxon>
        <taxon>Bacillati</taxon>
        <taxon>Bacillota</taxon>
        <taxon>Bacilli</taxon>
        <taxon>Bacillales</taxon>
        <taxon>Caryophanaceae</taxon>
        <taxon>Sporosarcina</taxon>
    </lineage>
</organism>
<dbReference type="PANTHER" id="PTHR35795:SF1">
    <property type="entry name" value="BIS(5'-NUCLEOSYL)-TETRAPHOSPHATASE, SYMMETRICAL"/>
    <property type="match status" value="1"/>
</dbReference>
<keyword evidence="5" id="KW-0408">Iron</keyword>
<dbReference type="CDD" id="cd00077">
    <property type="entry name" value="HDc"/>
    <property type="match status" value="1"/>
</dbReference>
<dbReference type="EMBL" id="CP017560">
    <property type="protein sequence ID" value="AOV07924.1"/>
    <property type="molecule type" value="Genomic_DNA"/>
</dbReference>
<dbReference type="Proteomes" id="UP000185746">
    <property type="component" value="Chromosome"/>
</dbReference>
<feature type="domain" description="HD" evidence="7">
    <location>
        <begin position="18"/>
        <end position="132"/>
    </location>
</feature>
<dbReference type="NCBIfam" id="TIGR00488">
    <property type="entry name" value="bis(5'-nucleosyl)-tetraphosphatase (symmetrical) YqeK"/>
    <property type="match status" value="1"/>
</dbReference>
<dbReference type="SMART" id="SM00471">
    <property type="entry name" value="HDc"/>
    <property type="match status" value="1"/>
</dbReference>
<evidence type="ECO:0000256" key="6">
    <source>
        <dbReference type="ARBA" id="ARBA00049417"/>
    </source>
</evidence>
<dbReference type="InterPro" id="IPR005249">
    <property type="entry name" value="YqeK"/>
</dbReference>
<proteinExistence type="predicted"/>
<dbReference type="GO" id="GO:0000166">
    <property type="term" value="F:nucleotide binding"/>
    <property type="evidence" value="ECO:0007669"/>
    <property type="project" value="UniProtKB-KW"/>
</dbReference>
<dbReference type="RefSeq" id="WP_075528071.1">
    <property type="nucleotide sequence ID" value="NZ_CP017560.1"/>
</dbReference>
<dbReference type="SUPFAM" id="SSF109604">
    <property type="entry name" value="HD-domain/PDEase-like"/>
    <property type="match status" value="1"/>
</dbReference>
<accession>A0A1D8JGW0</accession>